<dbReference type="InterPro" id="IPR004995">
    <property type="entry name" value="Spore_Ger"/>
</dbReference>
<dbReference type="PANTHER" id="PTHR22550">
    <property type="entry name" value="SPORE GERMINATION PROTEIN"/>
    <property type="match status" value="1"/>
</dbReference>
<feature type="transmembrane region" description="Helical" evidence="6">
    <location>
        <begin position="428"/>
        <end position="454"/>
    </location>
</feature>
<dbReference type="Pfam" id="PF03323">
    <property type="entry name" value="GerA"/>
    <property type="match status" value="1"/>
</dbReference>
<feature type="transmembrane region" description="Helical" evidence="6">
    <location>
        <begin position="306"/>
        <end position="325"/>
    </location>
</feature>
<feature type="region of interest" description="Disordered" evidence="5">
    <location>
        <begin position="487"/>
        <end position="507"/>
    </location>
</feature>
<keyword evidence="6" id="KW-0812">Transmembrane</keyword>
<feature type="transmembrane region" description="Helical" evidence="6">
    <location>
        <begin position="264"/>
        <end position="285"/>
    </location>
</feature>
<accession>A0A6B3TM95</accession>
<evidence type="ECO:0000256" key="2">
    <source>
        <dbReference type="ARBA" id="ARBA00005278"/>
    </source>
</evidence>
<evidence type="ECO:0000256" key="3">
    <source>
        <dbReference type="ARBA" id="ARBA00023136"/>
    </source>
</evidence>
<dbReference type="PIRSF" id="PIRSF005690">
    <property type="entry name" value="GerBA"/>
    <property type="match status" value="1"/>
</dbReference>
<gene>
    <name evidence="7" type="ORF">G4Z05_00235</name>
</gene>
<dbReference type="PANTHER" id="PTHR22550:SF5">
    <property type="entry name" value="LEUCINE ZIPPER PROTEIN 4"/>
    <property type="match status" value="1"/>
</dbReference>
<comment type="subcellular location">
    <subcellularLocation>
        <location evidence="4">Cell membrane</location>
    </subcellularLocation>
    <subcellularLocation>
        <location evidence="1">Membrane</location>
        <topology evidence="1">Multi-pass membrane protein</topology>
    </subcellularLocation>
</comment>
<organism evidence="7 8">
    <name type="scientific">Neobacillus thermocopriae</name>
    <dbReference type="NCBI Taxonomy" id="1215031"/>
    <lineage>
        <taxon>Bacteria</taxon>
        <taxon>Bacillati</taxon>
        <taxon>Bacillota</taxon>
        <taxon>Bacilli</taxon>
        <taxon>Bacillales</taxon>
        <taxon>Bacillaceae</taxon>
        <taxon>Neobacillus</taxon>
    </lineage>
</organism>
<dbReference type="InterPro" id="IPR050768">
    <property type="entry name" value="UPF0353/GerABKA_families"/>
</dbReference>
<evidence type="ECO:0000256" key="6">
    <source>
        <dbReference type="SAM" id="Phobius"/>
    </source>
</evidence>
<evidence type="ECO:0000256" key="4">
    <source>
        <dbReference type="PIRNR" id="PIRNR005690"/>
    </source>
</evidence>
<dbReference type="GO" id="GO:0005886">
    <property type="term" value="C:plasma membrane"/>
    <property type="evidence" value="ECO:0007669"/>
    <property type="project" value="UniProtKB-SubCell"/>
</dbReference>
<dbReference type="AlphaFoldDB" id="A0A6B3TM95"/>
<dbReference type="Proteomes" id="UP000481621">
    <property type="component" value="Unassembled WGS sequence"/>
</dbReference>
<comment type="caution">
    <text evidence="7">The sequence shown here is derived from an EMBL/GenBank/DDBJ whole genome shotgun (WGS) entry which is preliminary data.</text>
</comment>
<feature type="transmembrane region" description="Helical" evidence="6">
    <location>
        <begin position="370"/>
        <end position="391"/>
    </location>
</feature>
<keyword evidence="8" id="KW-1185">Reference proteome</keyword>
<feature type="transmembrane region" description="Helical" evidence="6">
    <location>
        <begin position="397"/>
        <end position="416"/>
    </location>
</feature>
<dbReference type="GO" id="GO:0009847">
    <property type="term" value="P:spore germination"/>
    <property type="evidence" value="ECO:0007669"/>
    <property type="project" value="UniProtKB-UniRule"/>
</dbReference>
<proteinExistence type="inferred from homology"/>
<evidence type="ECO:0000313" key="7">
    <source>
        <dbReference type="EMBL" id="NEX77331.1"/>
    </source>
</evidence>
<keyword evidence="3 4" id="KW-0472">Membrane</keyword>
<evidence type="ECO:0000256" key="5">
    <source>
        <dbReference type="SAM" id="MobiDB-lite"/>
    </source>
</evidence>
<protein>
    <submittedName>
        <fullName evidence="7">Spore germination protein</fullName>
    </submittedName>
</protein>
<sequence length="507" mass="57319">MHFNKHNSNNRHGIPDVEFNQETNSLPNYPNEKRLRELFNHSSDVKFVPFYFEPYKVTLIYCTGLINSDFLYMTIPNRLETFFSQANKQPTKRDILEKLHLPTISILETEEQAITELFAGKLFLSFSFEERVFSIDISERPERKPEETKTEVAILGPRDNFIEDITVNIALIRKRLKTTSLMIDTLEVGRRTKTNVAILHMDDIADKEILQQIKDKISAIDIDGLFSGTQLEELINNNPYNLFPRYVYTGRPDYAAQSLLNGRFIILIDGVAYAYITPINLFFLLKSGEDKEFSYAFNSFQRIMRIVAVSVAAFLPGLWVAMTSFHQNQIPLTFLATIVESRRGVPLSTAAEVLLMLLLFEVFREAGMRLPMAIGQTLSVIGGLIIGDAAIRAGLSSPATLVVIAGSTIATFTLLNQSLAGTISLVRFIVVIFVSSFGFFGFFLSIFLVGIYMANIRIFGVPYLGFASRTDSSNVLKTFIRMPERKNKTRPLNTKPKDPTREGGNHE</sequence>
<feature type="compositionally biased region" description="Basic and acidic residues" evidence="5">
    <location>
        <begin position="495"/>
        <end position="507"/>
    </location>
</feature>
<comment type="similarity">
    <text evidence="2 4">Belongs to the GerABKA family.</text>
</comment>
<evidence type="ECO:0000313" key="8">
    <source>
        <dbReference type="Proteomes" id="UP000481621"/>
    </source>
</evidence>
<reference evidence="7" key="1">
    <citation type="submission" date="2020-02" db="EMBL/GenBank/DDBJ databases">
        <title>Bacillus sedimentmangrovi sp. nov., isolated from sediment of the mangrove ecosystem.</title>
        <authorList>
            <person name="Liu G."/>
        </authorList>
    </citation>
    <scope>NUCLEOTIDE SEQUENCE [LARGE SCALE GENOMIC DNA]</scope>
    <source>
        <strain evidence="7">SgZ-7</strain>
    </source>
</reference>
<evidence type="ECO:0000256" key="1">
    <source>
        <dbReference type="ARBA" id="ARBA00004141"/>
    </source>
</evidence>
<keyword evidence="6" id="KW-1133">Transmembrane helix</keyword>
<name>A0A6B3TM95_9BACI</name>
<feature type="region of interest" description="Disordered" evidence="5">
    <location>
        <begin position="1"/>
        <end position="26"/>
    </location>
</feature>
<dbReference type="RefSeq" id="WP_163249826.1">
    <property type="nucleotide sequence ID" value="NZ_JAAIUV010000001.1"/>
</dbReference>
<dbReference type="EMBL" id="JAAIUV010000001">
    <property type="protein sequence ID" value="NEX77331.1"/>
    <property type="molecule type" value="Genomic_DNA"/>
</dbReference>